<keyword evidence="1" id="KW-0472">Membrane</keyword>
<dbReference type="EMBL" id="WUUL01000016">
    <property type="protein sequence ID" value="MXQ55625.1"/>
    <property type="molecule type" value="Genomic_DNA"/>
</dbReference>
<dbReference type="PANTHER" id="PTHR34385">
    <property type="entry name" value="D-ALANYL-D-ALANINE CARBOXYPEPTIDASE"/>
    <property type="match status" value="1"/>
</dbReference>
<dbReference type="Gene3D" id="3.30.1380.10">
    <property type="match status" value="1"/>
</dbReference>
<dbReference type="CDD" id="cd14845">
    <property type="entry name" value="L-Ala-D-Glu_peptidase_like"/>
    <property type="match status" value="1"/>
</dbReference>
<gene>
    <name evidence="3" type="ORF">GSM42_18230</name>
</gene>
<name>A0A6I4W088_9BACL</name>
<dbReference type="PANTHER" id="PTHR34385:SF1">
    <property type="entry name" value="PEPTIDOGLYCAN L-ALANYL-D-GLUTAMATE ENDOPEPTIDASE CWLK"/>
    <property type="match status" value="1"/>
</dbReference>
<dbReference type="RefSeq" id="WP_160802970.1">
    <property type="nucleotide sequence ID" value="NZ_WUUL01000016.1"/>
</dbReference>
<dbReference type="AlphaFoldDB" id="A0A6I4W088"/>
<dbReference type="GO" id="GO:0008233">
    <property type="term" value="F:peptidase activity"/>
    <property type="evidence" value="ECO:0007669"/>
    <property type="project" value="InterPro"/>
</dbReference>
<dbReference type="Proteomes" id="UP000430692">
    <property type="component" value="Unassembled WGS sequence"/>
</dbReference>
<keyword evidence="4" id="KW-1185">Reference proteome</keyword>
<dbReference type="InterPro" id="IPR052179">
    <property type="entry name" value="DD-CPase-like"/>
</dbReference>
<proteinExistence type="predicted"/>
<dbReference type="InterPro" id="IPR039561">
    <property type="entry name" value="Peptidase_M15C"/>
</dbReference>
<comment type="caution">
    <text evidence="3">The sequence shown here is derived from an EMBL/GenBank/DDBJ whole genome shotgun (WGS) entry which is preliminary data.</text>
</comment>
<protein>
    <submittedName>
        <fullName evidence="3">M15 family peptidase</fullName>
    </submittedName>
</protein>
<dbReference type="Pfam" id="PF13539">
    <property type="entry name" value="Peptidase_M15_4"/>
    <property type="match status" value="1"/>
</dbReference>
<evidence type="ECO:0000313" key="4">
    <source>
        <dbReference type="Proteomes" id="UP000430692"/>
    </source>
</evidence>
<dbReference type="PROSITE" id="PS51257">
    <property type="entry name" value="PROKAR_LIPOPROTEIN"/>
    <property type="match status" value="1"/>
</dbReference>
<keyword evidence="1" id="KW-1133">Transmembrane helix</keyword>
<sequence length="178" mass="20958">MEVNKKWIWFTCILIGCMLFSFFNFKDYIFPPKQMKFSLKSLHPEVQFAMEQLKENVQKKGITIQIIEGFRSIDEQNQLYEQGRTRAGKIITYAKGGQSYHNYGLAIDFAIYDKEKQTLSWDIQKDGNKNGVADWDEVVQEAKKLGFSWGGDWRSFKDYPHLEMTFDQSIDELQDVIR</sequence>
<reference evidence="3 4" key="1">
    <citation type="submission" date="2019-12" db="EMBL/GenBank/DDBJ databases">
        <title>Whole-genome analyses of novel actinobacteria.</title>
        <authorList>
            <person name="Sahin N."/>
            <person name="Saygin H."/>
        </authorList>
    </citation>
    <scope>NUCLEOTIDE SEQUENCE [LARGE SCALE GENOMIC DNA]</scope>
    <source>
        <strain evidence="3 4">KC615</strain>
    </source>
</reference>
<evidence type="ECO:0000313" key="3">
    <source>
        <dbReference type="EMBL" id="MXQ55625.1"/>
    </source>
</evidence>
<feature type="transmembrane region" description="Helical" evidence="1">
    <location>
        <begin position="6"/>
        <end position="25"/>
    </location>
</feature>
<organism evidence="3 4">
    <name type="scientific">Shimazuella alba</name>
    <dbReference type="NCBI Taxonomy" id="2690964"/>
    <lineage>
        <taxon>Bacteria</taxon>
        <taxon>Bacillati</taxon>
        <taxon>Bacillota</taxon>
        <taxon>Bacilli</taxon>
        <taxon>Bacillales</taxon>
        <taxon>Thermoactinomycetaceae</taxon>
        <taxon>Shimazuella</taxon>
    </lineage>
</organism>
<dbReference type="InterPro" id="IPR009045">
    <property type="entry name" value="Zn_M74/Hedgehog-like"/>
</dbReference>
<dbReference type="SUPFAM" id="SSF55166">
    <property type="entry name" value="Hedgehog/DD-peptidase"/>
    <property type="match status" value="1"/>
</dbReference>
<feature type="domain" description="Peptidase M15C" evidence="2">
    <location>
        <begin position="95"/>
        <end position="164"/>
    </location>
</feature>
<accession>A0A6I4W088</accession>
<keyword evidence="1" id="KW-0812">Transmembrane</keyword>
<evidence type="ECO:0000256" key="1">
    <source>
        <dbReference type="SAM" id="Phobius"/>
    </source>
</evidence>
<evidence type="ECO:0000259" key="2">
    <source>
        <dbReference type="Pfam" id="PF13539"/>
    </source>
</evidence>